<dbReference type="Proteomes" id="UP000215002">
    <property type="component" value="Chromosome"/>
</dbReference>
<proteinExistence type="predicted"/>
<sequence length="132" mass="13862">MIASSAIDSGGWGEFVAGLRSWTVSVNGNLLLEAVGSDIKALIQSGYINQLPMFAEFSTRPSSDIQLKFSGAVLFNTASISAASTGVANWTATLQGTGKLTPTYQDFSLLIDSMPSEALYPIIVDESGGFTT</sequence>
<accession>A0A223NXJ1</accession>
<name>A0A223NXJ1_9SPHI</name>
<dbReference type="AlphaFoldDB" id="A0A223NXJ1"/>
<keyword evidence="2" id="KW-1185">Reference proteome</keyword>
<gene>
    <name evidence="1" type="ORF">MuYL_2527</name>
</gene>
<evidence type="ECO:0000313" key="2">
    <source>
        <dbReference type="Proteomes" id="UP000215002"/>
    </source>
</evidence>
<dbReference type="KEGG" id="muc:MuYL_2527"/>
<evidence type="ECO:0000313" key="1">
    <source>
        <dbReference type="EMBL" id="ASU34414.1"/>
    </source>
</evidence>
<organism evidence="1 2">
    <name type="scientific">Mucilaginibacter xinganensis</name>
    <dbReference type="NCBI Taxonomy" id="1234841"/>
    <lineage>
        <taxon>Bacteria</taxon>
        <taxon>Pseudomonadati</taxon>
        <taxon>Bacteroidota</taxon>
        <taxon>Sphingobacteriia</taxon>
        <taxon>Sphingobacteriales</taxon>
        <taxon>Sphingobacteriaceae</taxon>
        <taxon>Mucilaginibacter</taxon>
    </lineage>
</organism>
<reference evidence="1 2" key="1">
    <citation type="submission" date="2017-08" db="EMBL/GenBank/DDBJ databases">
        <title>Complete genome sequence of Mucilaginibacter sp. strain BJC16-A31.</title>
        <authorList>
            <consortium name="Henan University of Science and Technology"/>
            <person name="You X."/>
        </authorList>
    </citation>
    <scope>NUCLEOTIDE SEQUENCE [LARGE SCALE GENOMIC DNA]</scope>
    <source>
        <strain evidence="1 2">BJC16-A31</strain>
    </source>
</reference>
<protein>
    <submittedName>
        <fullName evidence="1">Uncharacterized protein</fullName>
    </submittedName>
</protein>
<dbReference type="EMBL" id="CP022743">
    <property type="protein sequence ID" value="ASU34414.1"/>
    <property type="molecule type" value="Genomic_DNA"/>
</dbReference>